<dbReference type="GO" id="GO:0015074">
    <property type="term" value="P:DNA integration"/>
    <property type="evidence" value="ECO:0007669"/>
    <property type="project" value="UniProtKB-KW"/>
</dbReference>
<dbReference type="OrthoDB" id="9785687at2"/>
<evidence type="ECO:0000256" key="1">
    <source>
        <dbReference type="ARBA" id="ARBA00003283"/>
    </source>
</evidence>
<dbReference type="InterPro" id="IPR010998">
    <property type="entry name" value="Integrase_recombinase_N"/>
</dbReference>
<dbReference type="PROSITE" id="PS51898">
    <property type="entry name" value="TYR_RECOMBINASE"/>
    <property type="match status" value="1"/>
</dbReference>
<sequence length="301" mass="35409">MNKNDFQIAVNGFLNDLDCSHCSESTIKAYRSDLTLLNEFLDLRYKSLLNNLSAMKTSHVLQYRDFLFHKKGFKRKTADRKYFCFRKFCEYLELAGFIEKNPALEVKHKKYKDTKAPNFLEWEEIYQIIDVVALFETENTARDAAMLSVLAYLGCRRSEVIDLDWKDIDFQKNEIAIYRRKTKTYDYLPMHPNLENAMRRYYAENRFTPKGPLFLSERGNRLSVTAFKQMFDKAVLYSGIKKEFDITPHTFRHSFISNMIREGASIAEIQEYTGHSDLGSLQVYFHMGTQHKRNILSKIPA</sequence>
<keyword evidence="7" id="KW-0229">DNA integration</keyword>
<dbReference type="Proteomes" id="UP000003860">
    <property type="component" value="Unassembled WGS sequence"/>
</dbReference>
<dbReference type="InterPro" id="IPR044068">
    <property type="entry name" value="CB"/>
</dbReference>
<dbReference type="GO" id="GO:0003677">
    <property type="term" value="F:DNA binding"/>
    <property type="evidence" value="ECO:0007669"/>
    <property type="project" value="UniProtKB-UniRule"/>
</dbReference>
<evidence type="ECO:0000313" key="14">
    <source>
        <dbReference type="EMBL" id="EGD46125.1"/>
    </source>
</evidence>
<organism evidence="14 15">
    <name type="scientific">Ruminiclostridium papyrosolvens DSM 2782</name>
    <dbReference type="NCBI Taxonomy" id="588581"/>
    <lineage>
        <taxon>Bacteria</taxon>
        <taxon>Bacillati</taxon>
        <taxon>Bacillota</taxon>
        <taxon>Clostridia</taxon>
        <taxon>Eubacteriales</taxon>
        <taxon>Oscillospiraceae</taxon>
        <taxon>Ruminiclostridium</taxon>
    </lineage>
</organism>
<dbReference type="PANTHER" id="PTHR30349:SF77">
    <property type="entry name" value="TYROSINE RECOMBINASE XERC"/>
    <property type="match status" value="1"/>
</dbReference>
<evidence type="ECO:0000256" key="10">
    <source>
        <dbReference type="ARBA" id="ARBA00023306"/>
    </source>
</evidence>
<evidence type="ECO:0000256" key="2">
    <source>
        <dbReference type="ARBA" id="ARBA00004496"/>
    </source>
</evidence>
<reference evidence="14" key="2">
    <citation type="submission" date="2011-01" db="EMBL/GenBank/DDBJ databases">
        <title>The Non-contiguous Finished genome of Clostridium papyrosolvens.</title>
        <authorList>
            <person name="Lucas S."/>
            <person name="Copeland A."/>
            <person name="Lapidus A."/>
            <person name="Cheng J.-F."/>
            <person name="Goodwin L."/>
            <person name="Pitluck S."/>
            <person name="Misra M."/>
            <person name="Chertkov O."/>
            <person name="Detter J.C."/>
            <person name="Han C."/>
            <person name="Tapia R."/>
            <person name="Land M."/>
            <person name="Hauser L."/>
            <person name="Kyrpides N."/>
            <person name="Ivanova N."/>
            <person name="Pagani I."/>
            <person name="Mouttaki H."/>
            <person name="He Z."/>
            <person name="Zhou J."/>
            <person name="Hemme C.L."/>
            <person name="Woyke T."/>
        </authorList>
    </citation>
    <scope>NUCLEOTIDE SEQUENCE [LARGE SCALE GENOMIC DNA]</scope>
    <source>
        <strain evidence="14">DSM 2782</strain>
    </source>
</reference>
<evidence type="ECO:0000256" key="4">
    <source>
        <dbReference type="ARBA" id="ARBA00022490"/>
    </source>
</evidence>
<dbReference type="CDD" id="cd00397">
    <property type="entry name" value="DNA_BRE_C"/>
    <property type="match status" value="1"/>
</dbReference>
<evidence type="ECO:0000256" key="5">
    <source>
        <dbReference type="ARBA" id="ARBA00022618"/>
    </source>
</evidence>
<evidence type="ECO:0000259" key="12">
    <source>
        <dbReference type="PROSITE" id="PS51898"/>
    </source>
</evidence>
<dbReference type="InterPro" id="IPR011010">
    <property type="entry name" value="DNA_brk_join_enz"/>
</dbReference>
<gene>
    <name evidence="14" type="ORF">Cpap_0419</name>
</gene>
<name>F1THC2_9FIRM</name>
<dbReference type="Gene3D" id="1.10.443.10">
    <property type="entry name" value="Intergrase catalytic core"/>
    <property type="match status" value="1"/>
</dbReference>
<comment type="function">
    <text evidence="1">Site-specific tyrosine recombinase, which acts by catalyzing the cutting and rejoining of the recombining DNA molecules.</text>
</comment>
<dbReference type="Gene3D" id="1.10.150.130">
    <property type="match status" value="1"/>
</dbReference>
<dbReference type="Pfam" id="PF02899">
    <property type="entry name" value="Phage_int_SAM_1"/>
    <property type="match status" value="1"/>
</dbReference>
<reference evidence="14" key="1">
    <citation type="submission" date="2009-07" db="EMBL/GenBank/DDBJ databases">
        <authorList>
            <consortium name="US DOE Joint Genome Institute (JGI-PGF)"/>
            <person name="Lucas S."/>
            <person name="Copeland A."/>
            <person name="Lapidus A."/>
            <person name="Glavina del Rio T."/>
            <person name="Tice H."/>
            <person name="Bruce D."/>
            <person name="Goodwin L."/>
            <person name="Pitluck S."/>
            <person name="Larimer F."/>
            <person name="Land M.L."/>
            <person name="Mouttaki H."/>
            <person name="He Z."/>
            <person name="Zhou J."/>
            <person name="Hemme C.L."/>
        </authorList>
    </citation>
    <scope>NUCLEOTIDE SEQUENCE [LARGE SCALE GENOMIC DNA]</scope>
    <source>
        <strain evidence="14">DSM 2782</strain>
    </source>
</reference>
<proteinExistence type="inferred from homology"/>
<keyword evidence="6" id="KW-0159">Chromosome partition</keyword>
<dbReference type="STRING" id="588581.Cpap_0419"/>
<comment type="similarity">
    <text evidence="3">Belongs to the 'phage' integrase family.</text>
</comment>
<evidence type="ECO:0000256" key="7">
    <source>
        <dbReference type="ARBA" id="ARBA00022908"/>
    </source>
</evidence>
<feature type="domain" description="Tyr recombinase" evidence="12">
    <location>
        <begin position="115"/>
        <end position="297"/>
    </location>
</feature>
<keyword evidence="15" id="KW-1185">Reference proteome</keyword>
<keyword evidence="10" id="KW-0131">Cell cycle</keyword>
<evidence type="ECO:0000256" key="6">
    <source>
        <dbReference type="ARBA" id="ARBA00022829"/>
    </source>
</evidence>
<dbReference type="Pfam" id="PF00589">
    <property type="entry name" value="Phage_integrase"/>
    <property type="match status" value="1"/>
</dbReference>
<dbReference type="InterPro" id="IPR013762">
    <property type="entry name" value="Integrase-like_cat_sf"/>
</dbReference>
<evidence type="ECO:0000256" key="3">
    <source>
        <dbReference type="ARBA" id="ARBA00008857"/>
    </source>
</evidence>
<comment type="subcellular location">
    <subcellularLocation>
        <location evidence="2">Cytoplasm</location>
    </subcellularLocation>
</comment>
<evidence type="ECO:0000256" key="8">
    <source>
        <dbReference type="ARBA" id="ARBA00023125"/>
    </source>
</evidence>
<dbReference type="GO" id="GO:0005737">
    <property type="term" value="C:cytoplasm"/>
    <property type="evidence" value="ECO:0007669"/>
    <property type="project" value="UniProtKB-SubCell"/>
</dbReference>
<dbReference type="GO" id="GO:0006310">
    <property type="term" value="P:DNA recombination"/>
    <property type="evidence" value="ECO:0007669"/>
    <property type="project" value="UniProtKB-KW"/>
</dbReference>
<dbReference type="GO" id="GO:0051301">
    <property type="term" value="P:cell division"/>
    <property type="evidence" value="ECO:0007669"/>
    <property type="project" value="UniProtKB-KW"/>
</dbReference>
<accession>F1THC2</accession>
<feature type="domain" description="Core-binding (CB)" evidence="13">
    <location>
        <begin position="4"/>
        <end position="93"/>
    </location>
</feature>
<evidence type="ECO:0000256" key="9">
    <source>
        <dbReference type="ARBA" id="ARBA00023172"/>
    </source>
</evidence>
<keyword evidence="4" id="KW-0963">Cytoplasm</keyword>
<keyword evidence="9" id="KW-0233">DNA recombination</keyword>
<dbReference type="SUPFAM" id="SSF56349">
    <property type="entry name" value="DNA breaking-rejoining enzymes"/>
    <property type="match status" value="1"/>
</dbReference>
<evidence type="ECO:0000313" key="15">
    <source>
        <dbReference type="Proteomes" id="UP000003860"/>
    </source>
</evidence>
<dbReference type="PANTHER" id="PTHR30349">
    <property type="entry name" value="PHAGE INTEGRASE-RELATED"/>
    <property type="match status" value="1"/>
</dbReference>
<dbReference type="GO" id="GO:0007059">
    <property type="term" value="P:chromosome segregation"/>
    <property type="evidence" value="ECO:0007669"/>
    <property type="project" value="UniProtKB-KW"/>
</dbReference>
<dbReference type="EMBL" id="ACXX02000016">
    <property type="protein sequence ID" value="EGD46125.1"/>
    <property type="molecule type" value="Genomic_DNA"/>
</dbReference>
<dbReference type="InterPro" id="IPR002104">
    <property type="entry name" value="Integrase_catalytic"/>
</dbReference>
<evidence type="ECO:0000259" key="13">
    <source>
        <dbReference type="PROSITE" id="PS51900"/>
    </source>
</evidence>
<dbReference type="eggNOG" id="COG4974">
    <property type="taxonomic scope" value="Bacteria"/>
</dbReference>
<dbReference type="InterPro" id="IPR050090">
    <property type="entry name" value="Tyrosine_recombinase_XerCD"/>
</dbReference>
<comment type="caution">
    <text evidence="14">The sequence shown here is derived from an EMBL/GenBank/DDBJ whole genome shotgun (WGS) entry which is preliminary data.</text>
</comment>
<dbReference type="AlphaFoldDB" id="F1THC2"/>
<keyword evidence="8 11" id="KW-0238">DNA-binding</keyword>
<keyword evidence="5" id="KW-0132">Cell division</keyword>
<evidence type="ECO:0000256" key="11">
    <source>
        <dbReference type="PROSITE-ProRule" id="PRU01248"/>
    </source>
</evidence>
<dbReference type="InterPro" id="IPR004107">
    <property type="entry name" value="Integrase_SAM-like_N"/>
</dbReference>
<protein>
    <submittedName>
        <fullName evidence="14">Integrase family protein</fullName>
    </submittedName>
</protein>
<dbReference type="RefSeq" id="WP_004621780.1">
    <property type="nucleotide sequence ID" value="NZ_ACXX02000016.1"/>
</dbReference>
<dbReference type="PROSITE" id="PS51900">
    <property type="entry name" value="CB"/>
    <property type="match status" value="1"/>
</dbReference>